<name>A0A0F9TVJ9_9ZZZZ</name>
<organism evidence="1">
    <name type="scientific">marine sediment metagenome</name>
    <dbReference type="NCBI Taxonomy" id="412755"/>
    <lineage>
        <taxon>unclassified sequences</taxon>
        <taxon>metagenomes</taxon>
        <taxon>ecological metagenomes</taxon>
    </lineage>
</organism>
<protein>
    <submittedName>
        <fullName evidence="1">Uncharacterized protein</fullName>
    </submittedName>
</protein>
<evidence type="ECO:0000313" key="1">
    <source>
        <dbReference type="EMBL" id="KKN85065.1"/>
    </source>
</evidence>
<sequence>MLNTRPEYEALDSQGYPYMRQARVVGELPSKDCRTALDEAVGMISREVGLTAVRPLSFGLAAFHAFGMNHREACRHAHSRLLLTQGVDLPLDYIPAYNSDCSNKP</sequence>
<dbReference type="EMBL" id="LAZR01000163">
    <property type="protein sequence ID" value="KKN85065.1"/>
    <property type="molecule type" value="Genomic_DNA"/>
</dbReference>
<comment type="caution">
    <text evidence="1">The sequence shown here is derived from an EMBL/GenBank/DDBJ whole genome shotgun (WGS) entry which is preliminary data.</text>
</comment>
<accession>A0A0F9TVJ9</accession>
<gene>
    <name evidence="1" type="ORF">LCGC14_0282340</name>
</gene>
<reference evidence="1" key="1">
    <citation type="journal article" date="2015" name="Nature">
        <title>Complex archaea that bridge the gap between prokaryotes and eukaryotes.</title>
        <authorList>
            <person name="Spang A."/>
            <person name="Saw J.H."/>
            <person name="Jorgensen S.L."/>
            <person name="Zaremba-Niedzwiedzka K."/>
            <person name="Martijn J."/>
            <person name="Lind A.E."/>
            <person name="van Eijk R."/>
            <person name="Schleper C."/>
            <person name="Guy L."/>
            <person name="Ettema T.J."/>
        </authorList>
    </citation>
    <scope>NUCLEOTIDE SEQUENCE</scope>
</reference>
<dbReference type="AlphaFoldDB" id="A0A0F9TVJ9"/>
<proteinExistence type="predicted"/>